<sequence length="644" mass="69907">MPLPVAIFSADHVCSALSPRTAPLCRKPFSHDRVKKLHVEPPETDAGRDLLHRLAFAFDADTDEQTRISDDLKTWLEGRHEDDHLPLRKAWAAFKIYNKMSERRQHDKRIIRSFGRQVLELTQDAELKSDTHTAVESSLLAQISELTAANPLPPPPEPVPLDRFPAFARPAAESKEGYDGYFTPGRPLFDVFPTADPPATDKGKGKSKQPQQPLDLFINTTGNVIIPGATPSQRVVPNAEEVNNHAYHTHAPASAYVDGYGNGFDRGYGAATGEVPSWYAAALAHEAANEPDHNHASTSAYQLPPRAEEVQESLEDAIGGLRLWGGGAAAAIAQPASRAPDPAQPTSPVRRRHAYMAPPPPPSSHTSTIDDTSVSSRTDTSYARPSALRRSTVQLDGHLPAGPSHAPSAWQPANAPTTHHDATVRFDAQAQDRDGNPSMTQEAIARRQRHERTRANRQSYSSWGTVHTNDSPATRGSMSDLGEIANFPLMGQGPAQRYSMASSSGVLDRQFVSTPTQDTAPTLPLGFTAAPPAPAQRPGPAHSYSLPGNALPTLEDVVHHDPNSTLQRATHTNNRQRTVPRRFSQVPATSEFGMVIPNEQAPMDNALGLDLGMDARAGLTITAPTPRVQMGHFIRSWSLDPASR</sequence>
<proteinExistence type="predicted"/>
<dbReference type="Proteomes" id="UP000623467">
    <property type="component" value="Unassembled WGS sequence"/>
</dbReference>
<evidence type="ECO:0000313" key="3">
    <source>
        <dbReference type="Proteomes" id="UP000623467"/>
    </source>
</evidence>
<reference evidence="2" key="1">
    <citation type="submission" date="2020-05" db="EMBL/GenBank/DDBJ databases">
        <title>Mycena genomes resolve the evolution of fungal bioluminescence.</title>
        <authorList>
            <person name="Tsai I.J."/>
        </authorList>
    </citation>
    <scope>NUCLEOTIDE SEQUENCE</scope>
    <source>
        <strain evidence="2">160909Yilan</strain>
    </source>
</reference>
<keyword evidence="3" id="KW-1185">Reference proteome</keyword>
<accession>A0A8H7CLE6</accession>
<feature type="compositionally biased region" description="Basic and acidic residues" evidence="1">
    <location>
        <begin position="418"/>
        <end position="435"/>
    </location>
</feature>
<organism evidence="2 3">
    <name type="scientific">Mycena sanguinolenta</name>
    <dbReference type="NCBI Taxonomy" id="230812"/>
    <lineage>
        <taxon>Eukaryota</taxon>
        <taxon>Fungi</taxon>
        <taxon>Dikarya</taxon>
        <taxon>Basidiomycota</taxon>
        <taxon>Agaricomycotina</taxon>
        <taxon>Agaricomycetes</taxon>
        <taxon>Agaricomycetidae</taxon>
        <taxon>Agaricales</taxon>
        <taxon>Marasmiineae</taxon>
        <taxon>Mycenaceae</taxon>
        <taxon>Mycena</taxon>
    </lineage>
</organism>
<feature type="region of interest" description="Disordered" evidence="1">
    <location>
        <begin position="332"/>
        <end position="473"/>
    </location>
</feature>
<gene>
    <name evidence="2" type="ORF">MSAN_02177500</name>
</gene>
<dbReference type="OrthoDB" id="6105938at2759"/>
<feature type="compositionally biased region" description="Polar residues" evidence="1">
    <location>
        <begin position="456"/>
        <end position="473"/>
    </location>
</feature>
<dbReference type="EMBL" id="JACAZH010000031">
    <property type="protein sequence ID" value="KAF7339628.1"/>
    <property type="molecule type" value="Genomic_DNA"/>
</dbReference>
<feature type="region of interest" description="Disordered" evidence="1">
    <location>
        <begin position="192"/>
        <end position="213"/>
    </location>
</feature>
<name>A0A8H7CLE6_9AGAR</name>
<dbReference type="AlphaFoldDB" id="A0A8H7CLE6"/>
<feature type="compositionally biased region" description="Low complexity" evidence="1">
    <location>
        <begin position="364"/>
        <end position="381"/>
    </location>
</feature>
<protein>
    <submittedName>
        <fullName evidence="2">RING-type domain-containing protein</fullName>
    </submittedName>
</protein>
<comment type="caution">
    <text evidence="2">The sequence shown here is derived from an EMBL/GenBank/DDBJ whole genome shotgun (WGS) entry which is preliminary data.</text>
</comment>
<evidence type="ECO:0000313" key="2">
    <source>
        <dbReference type="EMBL" id="KAF7339628.1"/>
    </source>
</evidence>
<evidence type="ECO:0000256" key="1">
    <source>
        <dbReference type="SAM" id="MobiDB-lite"/>
    </source>
</evidence>